<accession>A0A1F8EH36</accession>
<dbReference type="AlphaFoldDB" id="A0A1F8EH36"/>
<dbReference type="EMBL" id="MGJD01000046">
    <property type="protein sequence ID" value="OGM99378.1"/>
    <property type="molecule type" value="Genomic_DNA"/>
</dbReference>
<comment type="caution">
    <text evidence="1">The sequence shown here is derived from an EMBL/GenBank/DDBJ whole genome shotgun (WGS) entry which is preliminary data.</text>
</comment>
<reference evidence="1 2" key="1">
    <citation type="journal article" date="2016" name="Nat. Commun.">
        <title>Thousands of microbial genomes shed light on interconnected biogeochemical processes in an aquifer system.</title>
        <authorList>
            <person name="Anantharaman K."/>
            <person name="Brown C.T."/>
            <person name="Hug L.A."/>
            <person name="Sharon I."/>
            <person name="Castelle C.J."/>
            <person name="Probst A.J."/>
            <person name="Thomas B.C."/>
            <person name="Singh A."/>
            <person name="Wilkins M.J."/>
            <person name="Karaoz U."/>
            <person name="Brodie E.L."/>
            <person name="Williams K.H."/>
            <person name="Hubbard S.S."/>
            <person name="Banfield J.F."/>
        </authorList>
    </citation>
    <scope>NUCLEOTIDE SEQUENCE [LARGE SCALE GENOMIC DNA]</scope>
</reference>
<organism evidence="1 2">
    <name type="scientific">Candidatus Yanofskybacteria bacterium RIFCSPHIGHO2_01_FULL_41_53</name>
    <dbReference type="NCBI Taxonomy" id="1802663"/>
    <lineage>
        <taxon>Bacteria</taxon>
        <taxon>Candidatus Yanofskyibacteriota</taxon>
    </lineage>
</organism>
<evidence type="ECO:0000313" key="2">
    <source>
        <dbReference type="Proteomes" id="UP000177117"/>
    </source>
</evidence>
<gene>
    <name evidence="1" type="ORF">A2650_05095</name>
</gene>
<dbReference type="Proteomes" id="UP000177117">
    <property type="component" value="Unassembled WGS sequence"/>
</dbReference>
<name>A0A1F8EH36_9BACT</name>
<evidence type="ECO:0000313" key="1">
    <source>
        <dbReference type="EMBL" id="OGM99378.1"/>
    </source>
</evidence>
<protein>
    <submittedName>
        <fullName evidence="1">Uncharacterized protein</fullName>
    </submittedName>
</protein>
<proteinExistence type="predicted"/>
<sequence>MKKEQLQESERQNLAEYLEKNSNVVIDKDKLNEEIIRIAMSMKGMLGYYDSRDVKFSVDGYDFVYFNNEGDLLHVKIKPEEVLDLEKAGKIHESDELEEKLKELGFELDQSEKFRSALWRQLNPPK</sequence>